<keyword evidence="2" id="KW-1185">Reference proteome</keyword>
<name>A0ACC0AQ71_CATRO</name>
<evidence type="ECO:0000313" key="1">
    <source>
        <dbReference type="EMBL" id="KAI5662405.1"/>
    </source>
</evidence>
<protein>
    <submittedName>
        <fullName evidence="1">Uncharacterized protein</fullName>
    </submittedName>
</protein>
<dbReference type="EMBL" id="CM044705">
    <property type="protein sequence ID" value="KAI5662405.1"/>
    <property type="molecule type" value="Genomic_DNA"/>
</dbReference>
<sequence length="162" mass="17372">MLNNRRGDDDLGPVTDRTGRVEGHTFTASSKGVTMRHSTSDLPVTPTPLAPGFHHGTGEARVLGKEQERVRSLHIQGEADERGDDDGDGGDDDGDEEQTVYVAPVAPASGSDRGPRHKKGKSLTGSFMSVMSKIAGSRNKRPEVARDVPAPTQKRKKMKASD</sequence>
<dbReference type="Proteomes" id="UP001060085">
    <property type="component" value="Linkage Group LG05"/>
</dbReference>
<comment type="caution">
    <text evidence="1">The sequence shown here is derived from an EMBL/GenBank/DDBJ whole genome shotgun (WGS) entry which is preliminary data.</text>
</comment>
<organism evidence="1 2">
    <name type="scientific">Catharanthus roseus</name>
    <name type="common">Madagascar periwinkle</name>
    <name type="synonym">Vinca rosea</name>
    <dbReference type="NCBI Taxonomy" id="4058"/>
    <lineage>
        <taxon>Eukaryota</taxon>
        <taxon>Viridiplantae</taxon>
        <taxon>Streptophyta</taxon>
        <taxon>Embryophyta</taxon>
        <taxon>Tracheophyta</taxon>
        <taxon>Spermatophyta</taxon>
        <taxon>Magnoliopsida</taxon>
        <taxon>eudicotyledons</taxon>
        <taxon>Gunneridae</taxon>
        <taxon>Pentapetalae</taxon>
        <taxon>asterids</taxon>
        <taxon>lamiids</taxon>
        <taxon>Gentianales</taxon>
        <taxon>Apocynaceae</taxon>
        <taxon>Rauvolfioideae</taxon>
        <taxon>Vinceae</taxon>
        <taxon>Catharanthinae</taxon>
        <taxon>Catharanthus</taxon>
    </lineage>
</organism>
<reference evidence="2" key="1">
    <citation type="journal article" date="2023" name="Nat. Plants">
        <title>Single-cell RNA sequencing provides a high-resolution roadmap for understanding the multicellular compartmentation of specialized metabolism.</title>
        <authorList>
            <person name="Sun S."/>
            <person name="Shen X."/>
            <person name="Li Y."/>
            <person name="Li Y."/>
            <person name="Wang S."/>
            <person name="Li R."/>
            <person name="Zhang H."/>
            <person name="Shen G."/>
            <person name="Guo B."/>
            <person name="Wei J."/>
            <person name="Xu J."/>
            <person name="St-Pierre B."/>
            <person name="Chen S."/>
            <person name="Sun C."/>
        </authorList>
    </citation>
    <scope>NUCLEOTIDE SEQUENCE [LARGE SCALE GENOMIC DNA]</scope>
</reference>
<accession>A0ACC0AQ71</accession>
<gene>
    <name evidence="1" type="ORF">M9H77_21728</name>
</gene>
<proteinExistence type="predicted"/>
<evidence type="ECO:0000313" key="2">
    <source>
        <dbReference type="Proteomes" id="UP001060085"/>
    </source>
</evidence>